<keyword evidence="2" id="KW-1185">Reference proteome</keyword>
<evidence type="ECO:0008006" key="3">
    <source>
        <dbReference type="Google" id="ProtNLM"/>
    </source>
</evidence>
<name>A0A4R3K4F5_9FIRM</name>
<dbReference type="OrthoDB" id="1667378at2"/>
<evidence type="ECO:0000313" key="1">
    <source>
        <dbReference type="EMBL" id="TCS77613.1"/>
    </source>
</evidence>
<gene>
    <name evidence="1" type="ORF">EDC37_11414</name>
</gene>
<reference evidence="1 2" key="1">
    <citation type="submission" date="2019-03" db="EMBL/GenBank/DDBJ databases">
        <title>Genomic Encyclopedia of Type Strains, Phase IV (KMG-IV): sequencing the most valuable type-strain genomes for metagenomic binning, comparative biology and taxonomic classification.</title>
        <authorList>
            <person name="Goeker M."/>
        </authorList>
    </citation>
    <scope>NUCLEOTIDE SEQUENCE [LARGE SCALE GENOMIC DNA]</scope>
    <source>
        <strain evidence="1 2">DSM 20467</strain>
    </source>
</reference>
<comment type="caution">
    <text evidence="1">The sequence shown here is derived from an EMBL/GenBank/DDBJ whole genome shotgun (WGS) entry which is preliminary data.</text>
</comment>
<dbReference type="Proteomes" id="UP000295188">
    <property type="component" value="Unassembled WGS sequence"/>
</dbReference>
<proteinExistence type="predicted"/>
<accession>A0A4R3K4F5</accession>
<dbReference type="AlphaFoldDB" id="A0A4R3K4F5"/>
<dbReference type="RefSeq" id="WP_132550626.1">
    <property type="nucleotide sequence ID" value="NZ_SMAA01000014.1"/>
</dbReference>
<sequence length="97" mass="10381">MKDLAEAIIKLRDAATFINQLADELDTGKTGDDREAPVKPKVTLEEVRGVLAEKAGLGFTAEVKELLKKHGGKRLSEIAETDYAGLKTDAEVLGNGS</sequence>
<dbReference type="EMBL" id="SMAA01000014">
    <property type="protein sequence ID" value="TCS77613.1"/>
    <property type="molecule type" value="Genomic_DNA"/>
</dbReference>
<protein>
    <recommendedName>
        <fullName evidence="3">rRNA biogenesis protein rrp5</fullName>
    </recommendedName>
</protein>
<organism evidence="1 2">
    <name type="scientific">Pectinatus cerevisiiphilus</name>
    <dbReference type="NCBI Taxonomy" id="86956"/>
    <lineage>
        <taxon>Bacteria</taxon>
        <taxon>Bacillati</taxon>
        <taxon>Bacillota</taxon>
        <taxon>Negativicutes</taxon>
        <taxon>Selenomonadales</taxon>
        <taxon>Selenomonadaceae</taxon>
        <taxon>Pectinatus</taxon>
    </lineage>
</organism>
<evidence type="ECO:0000313" key="2">
    <source>
        <dbReference type="Proteomes" id="UP000295188"/>
    </source>
</evidence>